<dbReference type="PANTHER" id="PTHR28612:SF1">
    <property type="entry name" value="SERINE PALMITOYLTRANSFERASE SMALL SUBUNIT B"/>
    <property type="match status" value="1"/>
</dbReference>
<proteinExistence type="inferred from homology"/>
<dbReference type="GO" id="GO:0017059">
    <property type="term" value="C:serine palmitoyltransferase complex"/>
    <property type="evidence" value="ECO:0007669"/>
    <property type="project" value="TreeGrafter"/>
</dbReference>
<dbReference type="Pfam" id="PF11779">
    <property type="entry name" value="SPT_ssu-like"/>
    <property type="match status" value="1"/>
</dbReference>
<evidence type="ECO:0000256" key="6">
    <source>
        <dbReference type="ARBA" id="ARBA00022919"/>
    </source>
</evidence>
<name>A0A8C3V164_CATUS</name>
<comment type="pathway">
    <text evidence="2">Lipid metabolism; sphingolipid metabolism.</text>
</comment>
<dbReference type="UniPathway" id="UPA00222"/>
<keyword evidence="7 16" id="KW-1133">Transmembrane helix</keyword>
<evidence type="ECO:0000256" key="15">
    <source>
        <dbReference type="ARBA" id="ARBA00046416"/>
    </source>
</evidence>
<protein>
    <recommendedName>
        <fullName evidence="11">Serine palmitoyltransferase small subunit B</fullName>
    </recommendedName>
    <alternativeName>
        <fullName evidence="13">Protein ADMP</fullName>
    </alternativeName>
    <alternativeName>
        <fullName evidence="12">Small subunit of serine palmitoyltransferase B</fullName>
    </alternativeName>
</protein>
<evidence type="ECO:0000256" key="10">
    <source>
        <dbReference type="ARBA" id="ARBA00038059"/>
    </source>
</evidence>
<dbReference type="Proteomes" id="UP000694563">
    <property type="component" value="Chromosome 10"/>
</dbReference>
<comment type="subunit">
    <text evidence="15">Component of the serine palmitoyltransferase (SPT) complex, which is composed of SPTLC1, SPTLC2 or SPTLC3 and SPTSSA or SPTSSB. The heterodimer consisting of SPTLC1 and SPTLC2/SPTLC3 forms the catalytic core of the enzyme, while SPTSSA or SPTSSB subunits determine substrate specificity. SPT also interacts with ORMDL proteins, especially ORMDL3, which negatively regulate SPT activity in the presence of ceramides.</text>
</comment>
<dbReference type="AlphaFoldDB" id="A0A8C3V164"/>
<evidence type="ECO:0000256" key="4">
    <source>
        <dbReference type="ARBA" id="ARBA00022692"/>
    </source>
</evidence>
<keyword evidence="5" id="KW-0256">Endoplasmic reticulum</keyword>
<dbReference type="GO" id="GO:0005789">
    <property type="term" value="C:endoplasmic reticulum membrane"/>
    <property type="evidence" value="ECO:0007669"/>
    <property type="project" value="UniProtKB-SubCell"/>
</dbReference>
<keyword evidence="18" id="KW-1185">Reference proteome</keyword>
<evidence type="ECO:0000256" key="14">
    <source>
        <dbReference type="ARBA" id="ARBA00045772"/>
    </source>
</evidence>
<organism evidence="17 18">
    <name type="scientific">Catharus ustulatus</name>
    <name type="common">Russet-backed thrush</name>
    <name type="synonym">Hylocichla ustulatus</name>
    <dbReference type="NCBI Taxonomy" id="91951"/>
    <lineage>
        <taxon>Eukaryota</taxon>
        <taxon>Metazoa</taxon>
        <taxon>Chordata</taxon>
        <taxon>Craniata</taxon>
        <taxon>Vertebrata</taxon>
        <taxon>Euteleostomi</taxon>
        <taxon>Archelosauria</taxon>
        <taxon>Archosauria</taxon>
        <taxon>Dinosauria</taxon>
        <taxon>Saurischia</taxon>
        <taxon>Theropoda</taxon>
        <taxon>Coelurosauria</taxon>
        <taxon>Aves</taxon>
        <taxon>Neognathae</taxon>
        <taxon>Neoaves</taxon>
        <taxon>Telluraves</taxon>
        <taxon>Australaves</taxon>
        <taxon>Passeriformes</taxon>
        <taxon>Turdidae</taxon>
        <taxon>Catharus</taxon>
    </lineage>
</organism>
<reference evidence="17" key="2">
    <citation type="submission" date="2025-08" db="UniProtKB">
        <authorList>
            <consortium name="Ensembl"/>
        </authorList>
    </citation>
    <scope>IDENTIFICATION</scope>
</reference>
<evidence type="ECO:0000256" key="8">
    <source>
        <dbReference type="ARBA" id="ARBA00023098"/>
    </source>
</evidence>
<keyword evidence="6" id="KW-0746">Sphingolipid metabolism</keyword>
<feature type="transmembrane region" description="Helical" evidence="16">
    <location>
        <begin position="43"/>
        <end position="64"/>
    </location>
</feature>
<reference evidence="17" key="1">
    <citation type="submission" date="2020-10" db="EMBL/GenBank/DDBJ databases">
        <title>Catharus ustulatus (Swainson's thrush) genome, bCatUst1, primary haplotype v2.</title>
        <authorList>
            <person name="Delmore K."/>
            <person name="Vafadar M."/>
            <person name="Formenti G."/>
            <person name="Chow W."/>
            <person name="Pelan S."/>
            <person name="Howe K."/>
            <person name="Rhie A."/>
            <person name="Mountcastle J."/>
            <person name="Haase B."/>
            <person name="Fedrigo O."/>
            <person name="Jarvis E.D."/>
        </authorList>
    </citation>
    <scope>NUCLEOTIDE SEQUENCE [LARGE SCALE GENOMIC DNA]</scope>
</reference>
<comment type="pathway">
    <text evidence="3">Sphingolipid metabolism.</text>
</comment>
<dbReference type="GO" id="GO:0007029">
    <property type="term" value="P:endoplasmic reticulum organization"/>
    <property type="evidence" value="ECO:0007669"/>
    <property type="project" value="TreeGrafter"/>
</dbReference>
<evidence type="ECO:0000256" key="16">
    <source>
        <dbReference type="SAM" id="Phobius"/>
    </source>
</evidence>
<evidence type="ECO:0000313" key="18">
    <source>
        <dbReference type="Proteomes" id="UP000694563"/>
    </source>
</evidence>
<evidence type="ECO:0000256" key="9">
    <source>
        <dbReference type="ARBA" id="ARBA00023136"/>
    </source>
</evidence>
<keyword evidence="8" id="KW-0443">Lipid metabolism</keyword>
<evidence type="ECO:0000256" key="13">
    <source>
        <dbReference type="ARBA" id="ARBA00042334"/>
    </source>
</evidence>
<reference evidence="17" key="3">
    <citation type="submission" date="2025-09" db="UniProtKB">
        <authorList>
            <consortium name="Ensembl"/>
        </authorList>
    </citation>
    <scope>IDENTIFICATION</scope>
</reference>
<comment type="function">
    <text evidence="14">Component of the serine palmitoyltransferase multisubunit enzyme (SPT) that catalyzes the initial and rate-limiting step in sphingolipid biosynthesis by condensing L-serine and activated acyl-CoA (most commonly palmitoyl-CoA) to form long-chain bases. The SPT complex is composed of SPTLC1, SPTLC2 or SPTLC3 and SPTSSA or SPTSSB. Within this complex, the heterodimer consisting of SPTLC1 and SPTLC2/SPTLC3 forms the catalytic core. Within the SPT complex, SPTSSB stimulates the catalytic activity and plays a role in substrate specificity. SPT complexes with this subunit showing a preference for longer acyl-CoAs. The SPTLC1-SPTLC2-SPTSSB complex shows a strong preference for C18-CoA substrate, while the SPTLC1-SPTLC3-SPTSSB isozyme displays an ability to use a broader range of acyl-CoAs, without apparent preference.</text>
</comment>
<evidence type="ECO:0000256" key="7">
    <source>
        <dbReference type="ARBA" id="ARBA00022989"/>
    </source>
</evidence>
<keyword evidence="9 16" id="KW-0472">Membrane</keyword>
<comment type="subcellular location">
    <subcellularLocation>
        <location evidence="1">Endoplasmic reticulum membrane</location>
        <topology evidence="1">Multi-pass membrane protein</topology>
    </subcellularLocation>
</comment>
<dbReference type="PANTHER" id="PTHR28612">
    <property type="entry name" value="SERINE PALMITOYLTRANSFERASE SMALL SUBUNIT B"/>
    <property type="match status" value="1"/>
</dbReference>
<evidence type="ECO:0000256" key="3">
    <source>
        <dbReference type="ARBA" id="ARBA00004991"/>
    </source>
</evidence>
<evidence type="ECO:0000256" key="11">
    <source>
        <dbReference type="ARBA" id="ARBA00041140"/>
    </source>
</evidence>
<dbReference type="Ensembl" id="ENSCUST00005023188.1">
    <property type="protein sequence ID" value="ENSCUSP00005022394.1"/>
    <property type="gene ID" value="ENSCUSG00005014164.1"/>
</dbReference>
<evidence type="ECO:0000256" key="2">
    <source>
        <dbReference type="ARBA" id="ARBA00004760"/>
    </source>
</evidence>
<dbReference type="GO" id="GO:0004758">
    <property type="term" value="F:serine C-palmitoyltransferase activity"/>
    <property type="evidence" value="ECO:0007669"/>
    <property type="project" value="TreeGrafter"/>
</dbReference>
<evidence type="ECO:0000256" key="12">
    <source>
        <dbReference type="ARBA" id="ARBA00041982"/>
    </source>
</evidence>
<evidence type="ECO:0000256" key="5">
    <source>
        <dbReference type="ARBA" id="ARBA00022824"/>
    </source>
</evidence>
<accession>A0A8C3V164</accession>
<dbReference type="InterPro" id="IPR024512">
    <property type="entry name" value="Ser_palmitoyltrfase_ssu-like"/>
</dbReference>
<evidence type="ECO:0000256" key="1">
    <source>
        <dbReference type="ARBA" id="ARBA00004477"/>
    </source>
</evidence>
<comment type="similarity">
    <text evidence="10">Belongs to the SPTSS family. SPTSSB subfamily.</text>
</comment>
<dbReference type="GO" id="GO:0046513">
    <property type="term" value="P:ceramide biosynthetic process"/>
    <property type="evidence" value="ECO:0007669"/>
    <property type="project" value="TreeGrafter"/>
</dbReference>
<feature type="transmembrane region" description="Helical" evidence="16">
    <location>
        <begin position="20"/>
        <end position="37"/>
    </location>
</feature>
<sequence>SAGTSLAALQRMDVRSSLSYLYWLFCQFELITCSYLMEPWEKLLFYSFNLALLGLLLYTTYVCVALQASSAFQLLCSLLANPQDSALAVVK</sequence>
<keyword evidence="4 16" id="KW-0812">Transmembrane</keyword>
<evidence type="ECO:0000313" key="17">
    <source>
        <dbReference type="Ensembl" id="ENSCUSP00005022394.1"/>
    </source>
</evidence>